<keyword evidence="2" id="KW-0012">Acyltransferase</keyword>
<dbReference type="Pfam" id="PF13302">
    <property type="entry name" value="Acetyltransf_3"/>
    <property type="match status" value="1"/>
</dbReference>
<dbReference type="InterPro" id="IPR051531">
    <property type="entry name" value="N-acetyltransferase"/>
</dbReference>
<dbReference type="Proteomes" id="UP000032869">
    <property type="component" value="Unassembled WGS sequence"/>
</dbReference>
<dbReference type="PROSITE" id="PS51186">
    <property type="entry name" value="GNAT"/>
    <property type="match status" value="1"/>
</dbReference>
<dbReference type="InterPro" id="IPR000182">
    <property type="entry name" value="GNAT_dom"/>
</dbReference>
<evidence type="ECO:0000256" key="3">
    <source>
        <dbReference type="ARBA" id="ARBA00038502"/>
    </source>
</evidence>
<evidence type="ECO:0000313" key="8">
    <source>
        <dbReference type="Proteomes" id="UP000032874"/>
    </source>
</evidence>
<dbReference type="SUPFAM" id="SSF55729">
    <property type="entry name" value="Acyl-CoA N-acyltransferases (Nat)"/>
    <property type="match status" value="1"/>
</dbReference>
<dbReference type="STRING" id="55207.KP22_17150"/>
<reference evidence="7 8" key="1">
    <citation type="submission" date="2014-08" db="EMBL/GenBank/DDBJ databases">
        <title>Genome sequences of NCPPB Pectobacterium isolates.</title>
        <authorList>
            <person name="Glover R.H."/>
            <person name="Sapp M."/>
            <person name="Elphinstone J."/>
        </authorList>
    </citation>
    <scope>NUCLEOTIDE SEQUENCE [LARGE SCALE GENOMIC DNA]</scope>
    <source>
        <strain evidence="6 7">NCPPB 2793</strain>
        <strain evidence="5 8">NCPPB 2795</strain>
    </source>
</reference>
<dbReference type="eggNOG" id="COG1670">
    <property type="taxonomic scope" value="Bacteria"/>
</dbReference>
<dbReference type="PANTHER" id="PTHR43792">
    <property type="entry name" value="GNAT FAMILY, PUTATIVE (AFU_ORTHOLOGUE AFUA_3G00765)-RELATED-RELATED"/>
    <property type="match status" value="1"/>
</dbReference>
<comment type="caution">
    <text evidence="5">The sequence shown here is derived from an EMBL/GenBank/DDBJ whole genome shotgun (WGS) entry which is preliminary data.</text>
</comment>
<dbReference type="AlphaFoldDB" id="A0A093RQX6"/>
<dbReference type="InterPro" id="IPR016181">
    <property type="entry name" value="Acyl_CoA_acyltransferase"/>
</dbReference>
<accession>A0A093RQX6</accession>
<dbReference type="PANTHER" id="PTHR43792:SF8">
    <property type="entry name" value="[RIBOSOMAL PROTEIN US5]-ALANINE N-ACETYLTRANSFERASE"/>
    <property type="match status" value="1"/>
</dbReference>
<keyword evidence="1 5" id="KW-0808">Transferase</keyword>
<sequence>MTALFSETTTILTPRLLLRPLYRDDAPALFAFMSDPVVMRFWNHPPWQQIEQAHDAIDEYWSALCAGQYMKLGLEVKERGELIGTCVLFNLEIDSKRAEIGYCLAANAQGKGYMAEALSALRDFAFATAGLSRLEAEIDPRNVASAKSLERLGFTQEGLLKQRWIVDGEVSDSALYGLLAAER</sequence>
<dbReference type="OrthoDB" id="7852312at2"/>
<dbReference type="RefSeq" id="WP_039306431.1">
    <property type="nucleotide sequence ID" value="NZ_JAODTE010000007.1"/>
</dbReference>
<comment type="similarity">
    <text evidence="3">Belongs to the acetyltransferase family. RimJ subfamily.</text>
</comment>
<dbReference type="Proteomes" id="UP000032874">
    <property type="component" value="Unassembled WGS sequence"/>
</dbReference>
<dbReference type="Gene3D" id="3.40.630.30">
    <property type="match status" value="1"/>
</dbReference>
<dbReference type="EMBL" id="JQHL01000007">
    <property type="protein sequence ID" value="KFX19341.1"/>
    <property type="molecule type" value="Genomic_DNA"/>
</dbReference>
<gene>
    <name evidence="6" type="ORF">JV35_14940</name>
    <name evidence="5" type="ORF">KP22_17150</name>
</gene>
<organism evidence="5 8">
    <name type="scientific">Pectobacterium betavasculorum</name>
    <dbReference type="NCBI Taxonomy" id="55207"/>
    <lineage>
        <taxon>Bacteria</taxon>
        <taxon>Pseudomonadati</taxon>
        <taxon>Pseudomonadota</taxon>
        <taxon>Gammaproteobacteria</taxon>
        <taxon>Enterobacterales</taxon>
        <taxon>Pectobacteriaceae</taxon>
        <taxon>Pectobacterium</taxon>
    </lineage>
</organism>
<name>A0A093RQX6_9GAMM</name>
<dbReference type="EMBL" id="JQHM01000011">
    <property type="protein sequence ID" value="KFX02894.1"/>
    <property type="molecule type" value="Genomic_DNA"/>
</dbReference>
<proteinExistence type="inferred from homology"/>
<evidence type="ECO:0000259" key="4">
    <source>
        <dbReference type="PROSITE" id="PS51186"/>
    </source>
</evidence>
<evidence type="ECO:0000313" key="5">
    <source>
        <dbReference type="EMBL" id="KFX02894.1"/>
    </source>
</evidence>
<feature type="domain" description="N-acetyltransferase" evidence="4">
    <location>
        <begin position="16"/>
        <end position="182"/>
    </location>
</feature>
<evidence type="ECO:0000313" key="6">
    <source>
        <dbReference type="EMBL" id="KFX19341.1"/>
    </source>
</evidence>
<protein>
    <submittedName>
        <fullName evidence="5">GCN5 family acetyltransferase</fullName>
    </submittedName>
</protein>
<evidence type="ECO:0000256" key="1">
    <source>
        <dbReference type="ARBA" id="ARBA00022679"/>
    </source>
</evidence>
<keyword evidence="7" id="KW-1185">Reference proteome</keyword>
<dbReference type="GO" id="GO:0016747">
    <property type="term" value="F:acyltransferase activity, transferring groups other than amino-acyl groups"/>
    <property type="evidence" value="ECO:0007669"/>
    <property type="project" value="InterPro"/>
</dbReference>
<evidence type="ECO:0000313" key="7">
    <source>
        <dbReference type="Proteomes" id="UP000032869"/>
    </source>
</evidence>
<evidence type="ECO:0000256" key="2">
    <source>
        <dbReference type="ARBA" id="ARBA00023315"/>
    </source>
</evidence>